<dbReference type="EMBL" id="BONG01000016">
    <property type="protein sequence ID" value="GIF89595.1"/>
    <property type="molecule type" value="Genomic_DNA"/>
</dbReference>
<name>A0A8J3K2M6_9ACTN</name>
<keyword evidence="2" id="KW-0285">Flavoprotein</keyword>
<dbReference type="PANTHER" id="PTHR43014:SF2">
    <property type="entry name" value="MERCURIC REDUCTASE"/>
    <property type="match status" value="1"/>
</dbReference>
<dbReference type="Proteomes" id="UP000619293">
    <property type="component" value="Unassembled WGS sequence"/>
</dbReference>
<dbReference type="GO" id="GO:0003955">
    <property type="term" value="F:NAD(P)H dehydrogenase (quinone) activity"/>
    <property type="evidence" value="ECO:0007669"/>
    <property type="project" value="TreeGrafter"/>
</dbReference>
<keyword evidence="8" id="KW-1185">Reference proteome</keyword>
<evidence type="ECO:0000259" key="6">
    <source>
        <dbReference type="Pfam" id="PF07992"/>
    </source>
</evidence>
<evidence type="ECO:0000256" key="4">
    <source>
        <dbReference type="SAM" id="MobiDB-lite"/>
    </source>
</evidence>
<dbReference type="PRINTS" id="PR00411">
    <property type="entry name" value="PNDRDTASEI"/>
</dbReference>
<feature type="region of interest" description="Disordered" evidence="4">
    <location>
        <begin position="39"/>
        <end position="63"/>
    </location>
</feature>
<dbReference type="RefSeq" id="WP_191839678.1">
    <property type="nucleotide sequence ID" value="NZ_BAAALB010000009.1"/>
</dbReference>
<dbReference type="Gene3D" id="3.50.50.60">
    <property type="entry name" value="FAD/NAD(P)-binding domain"/>
    <property type="match status" value="2"/>
</dbReference>
<evidence type="ECO:0000256" key="2">
    <source>
        <dbReference type="ARBA" id="ARBA00022630"/>
    </source>
</evidence>
<dbReference type="InterPro" id="IPR016156">
    <property type="entry name" value="FAD/NAD-linked_Rdtase_dimer_sf"/>
</dbReference>
<protein>
    <submittedName>
        <fullName evidence="7">Pyridine nucleotide-disulfide oxidoreductase</fullName>
    </submittedName>
</protein>
<feature type="domain" description="FAD/NAD(P)-binding" evidence="6">
    <location>
        <begin position="6"/>
        <end position="275"/>
    </location>
</feature>
<dbReference type="Pfam" id="PF07992">
    <property type="entry name" value="Pyr_redox_2"/>
    <property type="match status" value="1"/>
</dbReference>
<accession>A0A8J3K2M6</accession>
<organism evidence="7 8">
    <name type="scientific">Catellatospora chokoriensis</name>
    <dbReference type="NCBI Taxonomy" id="310353"/>
    <lineage>
        <taxon>Bacteria</taxon>
        <taxon>Bacillati</taxon>
        <taxon>Actinomycetota</taxon>
        <taxon>Actinomycetes</taxon>
        <taxon>Micromonosporales</taxon>
        <taxon>Micromonosporaceae</taxon>
        <taxon>Catellatospora</taxon>
    </lineage>
</organism>
<evidence type="ECO:0000256" key="1">
    <source>
        <dbReference type="ARBA" id="ARBA00001974"/>
    </source>
</evidence>
<proteinExistence type="predicted"/>
<sequence>MDERADVIVVGLGPGGRHVAGALARAGLDVVGVEAEPVGGRSGAAGRVHRQAAHDGGGRPTTDDLAAQGVRLVRGTGRLAGTRRVVVDRSTFEARRGVVLATGARPRTADVAGLAATPYWIPRDVTAGRELPASLLVVGGGGTGVEIAQRFACAGSAVTLIEAGERLLPREEPETGQLAAAALRADGVDVLTGARVGRVEHDGVGFLAHVAGEQPVLDGERLLVATGRVVDLGGLGVDTVGLDPSALAVPTDGRMRAGAGLWAVGGITGRGGGARGLSHQAEIAVRDVLGRPGPDAGHWALPRIICTEPEIGAVGLTEQQARGLGVNVRAALAPIASPGCGEVAGGEGFVKLVEDTDRGVLVGATAAGPAGGEVLYGLQVAVHAEVPVARLQHMIHGDAAVHRAVEAALQALRRPGRG</sequence>
<feature type="domain" description="Pyridine nucleotide-disulphide oxidoreductase dimerisation" evidence="5">
    <location>
        <begin position="302"/>
        <end position="397"/>
    </location>
</feature>
<dbReference type="Gene3D" id="3.30.390.30">
    <property type="match status" value="1"/>
</dbReference>
<comment type="caution">
    <text evidence="7">The sequence shown here is derived from an EMBL/GenBank/DDBJ whole genome shotgun (WGS) entry which is preliminary data.</text>
</comment>
<dbReference type="Pfam" id="PF02852">
    <property type="entry name" value="Pyr_redox_dim"/>
    <property type="match status" value="1"/>
</dbReference>
<dbReference type="InterPro" id="IPR004099">
    <property type="entry name" value="Pyr_nucl-diS_OxRdtase_dimer"/>
</dbReference>
<dbReference type="InterPro" id="IPR023753">
    <property type="entry name" value="FAD/NAD-binding_dom"/>
</dbReference>
<dbReference type="AlphaFoldDB" id="A0A8J3K2M6"/>
<evidence type="ECO:0000313" key="8">
    <source>
        <dbReference type="Proteomes" id="UP000619293"/>
    </source>
</evidence>
<comment type="cofactor">
    <cofactor evidence="1">
        <name>FAD</name>
        <dbReference type="ChEBI" id="CHEBI:57692"/>
    </cofactor>
</comment>
<keyword evidence="3" id="KW-0274">FAD</keyword>
<reference evidence="7 8" key="1">
    <citation type="submission" date="2021-01" db="EMBL/GenBank/DDBJ databases">
        <title>Whole genome shotgun sequence of Catellatospora chokoriensis NBRC 107358.</title>
        <authorList>
            <person name="Komaki H."/>
            <person name="Tamura T."/>
        </authorList>
    </citation>
    <scope>NUCLEOTIDE SEQUENCE [LARGE SCALE GENOMIC DNA]</scope>
    <source>
        <strain evidence="7 8">NBRC 107358</strain>
    </source>
</reference>
<dbReference type="InterPro" id="IPR036188">
    <property type="entry name" value="FAD/NAD-bd_sf"/>
</dbReference>
<dbReference type="PRINTS" id="PR00368">
    <property type="entry name" value="FADPNR"/>
</dbReference>
<evidence type="ECO:0000313" key="7">
    <source>
        <dbReference type="EMBL" id="GIF89595.1"/>
    </source>
</evidence>
<dbReference type="SUPFAM" id="SSF51905">
    <property type="entry name" value="FAD/NAD(P)-binding domain"/>
    <property type="match status" value="1"/>
</dbReference>
<dbReference type="SUPFAM" id="SSF55424">
    <property type="entry name" value="FAD/NAD-linked reductases, dimerisation (C-terminal) domain"/>
    <property type="match status" value="1"/>
</dbReference>
<evidence type="ECO:0000259" key="5">
    <source>
        <dbReference type="Pfam" id="PF02852"/>
    </source>
</evidence>
<evidence type="ECO:0000256" key="3">
    <source>
        <dbReference type="ARBA" id="ARBA00022827"/>
    </source>
</evidence>
<dbReference type="GO" id="GO:0050660">
    <property type="term" value="F:flavin adenine dinucleotide binding"/>
    <property type="evidence" value="ECO:0007669"/>
    <property type="project" value="TreeGrafter"/>
</dbReference>
<gene>
    <name evidence="7" type="ORF">Cch02nite_30390</name>
</gene>
<dbReference type="PANTHER" id="PTHR43014">
    <property type="entry name" value="MERCURIC REDUCTASE"/>
    <property type="match status" value="1"/>
</dbReference>